<evidence type="ECO:0000313" key="2">
    <source>
        <dbReference type="EMBL" id="EKT4091239.1"/>
    </source>
</evidence>
<gene>
    <name evidence="2" type="ORF">QEG23_000719</name>
</gene>
<accession>A0AAI9FTX0</accession>
<dbReference type="Proteomes" id="UP001218208">
    <property type="component" value="Unassembled WGS sequence"/>
</dbReference>
<proteinExistence type="predicted"/>
<organism evidence="2 3">
    <name type="scientific">Stenotrophomonas maltophilia</name>
    <name type="common">Pseudomonas maltophilia</name>
    <name type="synonym">Xanthomonas maltophilia</name>
    <dbReference type="NCBI Taxonomy" id="40324"/>
    <lineage>
        <taxon>Bacteria</taxon>
        <taxon>Pseudomonadati</taxon>
        <taxon>Pseudomonadota</taxon>
        <taxon>Gammaproteobacteria</taxon>
        <taxon>Lysobacterales</taxon>
        <taxon>Lysobacteraceae</taxon>
        <taxon>Stenotrophomonas</taxon>
        <taxon>Stenotrophomonas maltophilia group</taxon>
    </lineage>
</organism>
<keyword evidence="1" id="KW-0812">Transmembrane</keyword>
<evidence type="ECO:0000313" key="3">
    <source>
        <dbReference type="Proteomes" id="UP001218208"/>
    </source>
</evidence>
<dbReference type="AlphaFoldDB" id="A0AAI9FTX0"/>
<comment type="caution">
    <text evidence="2">The sequence shown here is derived from an EMBL/GenBank/DDBJ whole genome shotgun (WGS) entry which is preliminary data.</text>
</comment>
<keyword evidence="1" id="KW-0472">Membrane</keyword>
<dbReference type="PROSITE" id="PS51257">
    <property type="entry name" value="PROKAR_LIPOPROTEIN"/>
    <property type="match status" value="1"/>
</dbReference>
<feature type="transmembrane region" description="Helical" evidence="1">
    <location>
        <begin position="12"/>
        <end position="32"/>
    </location>
</feature>
<reference evidence="2" key="1">
    <citation type="submission" date="2022-07" db="EMBL/GenBank/DDBJ databases">
        <authorList>
            <consortium name="DAFM: The Division of Animal and Food Microbiology"/>
        </authorList>
    </citation>
    <scope>NUCLEOTIDE SEQUENCE</scope>
    <source>
        <strain evidence="2">19MO01SH01-2</strain>
    </source>
</reference>
<sequence>MSRPVLGKVEWTVVAVIAAVVLGCLVWSVWGYSSWKIASAKSAIMEKAGVTVAAFTDVRIGVDKRTVCGRVSFGPEGYRRFMVDPVAAVIDPGQDDGGVDAILWRDYPRACARHD</sequence>
<evidence type="ECO:0000256" key="1">
    <source>
        <dbReference type="SAM" id="Phobius"/>
    </source>
</evidence>
<dbReference type="EMBL" id="ABLOJW010000003">
    <property type="protein sequence ID" value="EKT4091239.1"/>
    <property type="molecule type" value="Genomic_DNA"/>
</dbReference>
<keyword evidence="1" id="KW-1133">Transmembrane helix</keyword>
<name>A0AAI9FTX0_STEMA</name>
<protein>
    <submittedName>
        <fullName evidence="2">Uncharacterized protein</fullName>
    </submittedName>
</protein>